<keyword evidence="4 6" id="KW-1133">Transmembrane helix</keyword>
<dbReference type="InterPro" id="IPR050475">
    <property type="entry name" value="Prenyltransferase_related"/>
</dbReference>
<dbReference type="GO" id="GO:0016765">
    <property type="term" value="F:transferase activity, transferring alkyl or aryl (other than methyl) groups"/>
    <property type="evidence" value="ECO:0007669"/>
    <property type="project" value="InterPro"/>
</dbReference>
<feature type="transmembrane region" description="Helical" evidence="6">
    <location>
        <begin position="106"/>
        <end position="123"/>
    </location>
</feature>
<keyword evidence="8" id="KW-1185">Reference proteome</keyword>
<evidence type="ECO:0000256" key="4">
    <source>
        <dbReference type="ARBA" id="ARBA00022989"/>
    </source>
</evidence>
<dbReference type="EMBL" id="AP023213">
    <property type="protein sequence ID" value="BCG46917.1"/>
    <property type="molecule type" value="Genomic_DNA"/>
</dbReference>
<dbReference type="GO" id="GO:0016020">
    <property type="term" value="C:membrane"/>
    <property type="evidence" value="ECO:0007669"/>
    <property type="project" value="UniProtKB-SubCell"/>
</dbReference>
<keyword evidence="3 6" id="KW-0812">Transmembrane</keyword>
<organism evidence="7 8">
    <name type="scientific">Citrifermentans bremense</name>
    <dbReference type="NCBI Taxonomy" id="60035"/>
    <lineage>
        <taxon>Bacteria</taxon>
        <taxon>Pseudomonadati</taxon>
        <taxon>Thermodesulfobacteriota</taxon>
        <taxon>Desulfuromonadia</taxon>
        <taxon>Geobacterales</taxon>
        <taxon>Geobacteraceae</taxon>
        <taxon>Citrifermentans</taxon>
    </lineage>
</organism>
<dbReference type="Pfam" id="PF01040">
    <property type="entry name" value="UbiA"/>
    <property type="match status" value="1"/>
</dbReference>
<dbReference type="InterPro" id="IPR044878">
    <property type="entry name" value="UbiA_sf"/>
</dbReference>
<dbReference type="KEGG" id="gbn:GEOBRER4_16670"/>
<name>A0A6S6LXX1_9BACT</name>
<keyword evidence="5 6" id="KW-0472">Membrane</keyword>
<dbReference type="AlphaFoldDB" id="A0A6S6LXX1"/>
<feature type="transmembrane region" description="Helical" evidence="6">
    <location>
        <begin position="262"/>
        <end position="279"/>
    </location>
</feature>
<sequence length="280" mass="31049">MIGYLTILRPTQWLKNLMLFFPPFLGGQLLLPGQFGRGLLPLVSFCLVSSSGYVLNDLLDRDRDRSHPGKNLRPIASGKVSTQGAILLCVLLLAAGLLLANICSKIFLALLLCYFGVTLSYSFALKAYPIVDLFCISAGFLLRLQAGGEVFGIEISPWLFMSVFLLSVFLSTGKRLCEYRLLGDKAVEHRENLAHYPPGYLEGIMYMTGGAVLVTYAMYTTINRTTLVYSVPLCCFGLFRYILRVQSGQSGDPTESLLKDRALLFVGVVWVALVGWSIYW</sequence>
<proteinExistence type="predicted"/>
<dbReference type="PANTHER" id="PTHR42723">
    <property type="entry name" value="CHLOROPHYLL SYNTHASE"/>
    <property type="match status" value="1"/>
</dbReference>
<comment type="subcellular location">
    <subcellularLocation>
        <location evidence="1">Membrane</location>
        <topology evidence="1">Multi-pass membrane protein</topology>
    </subcellularLocation>
</comment>
<evidence type="ECO:0000256" key="1">
    <source>
        <dbReference type="ARBA" id="ARBA00004141"/>
    </source>
</evidence>
<accession>A0A6S6LXX1</accession>
<keyword evidence="7" id="KW-0808">Transferase</keyword>
<dbReference type="PANTHER" id="PTHR42723:SF1">
    <property type="entry name" value="CHLOROPHYLL SYNTHASE, CHLOROPLASTIC"/>
    <property type="match status" value="1"/>
</dbReference>
<evidence type="ECO:0000256" key="2">
    <source>
        <dbReference type="ARBA" id="ARBA00022475"/>
    </source>
</evidence>
<feature type="transmembrane region" description="Helical" evidence="6">
    <location>
        <begin position="158"/>
        <end position="177"/>
    </location>
</feature>
<feature type="transmembrane region" description="Helical" evidence="6">
    <location>
        <begin position="198"/>
        <end position="219"/>
    </location>
</feature>
<evidence type="ECO:0000313" key="8">
    <source>
        <dbReference type="Proteomes" id="UP000515472"/>
    </source>
</evidence>
<reference evidence="7 8" key="1">
    <citation type="submission" date="2020-06" db="EMBL/GenBank/DDBJ databases">
        <title>Interaction of electrochemicaly active bacteria, Geobacter bremensis R4 on different carbon anode.</title>
        <authorList>
            <person name="Meng L."/>
            <person name="Yoshida N."/>
        </authorList>
    </citation>
    <scope>NUCLEOTIDE SEQUENCE [LARGE SCALE GENOMIC DNA]</scope>
    <source>
        <strain evidence="7 8">R4</strain>
    </source>
</reference>
<protein>
    <submittedName>
        <fullName evidence="7">UbiA polyprenyltransferase family protein</fullName>
    </submittedName>
</protein>
<gene>
    <name evidence="7" type="ORF">GEOBRER4_n1733</name>
</gene>
<evidence type="ECO:0000256" key="6">
    <source>
        <dbReference type="SAM" id="Phobius"/>
    </source>
</evidence>
<dbReference type="Proteomes" id="UP000515472">
    <property type="component" value="Chromosome"/>
</dbReference>
<evidence type="ECO:0000313" key="7">
    <source>
        <dbReference type="EMBL" id="BCG46917.1"/>
    </source>
</evidence>
<evidence type="ECO:0000256" key="5">
    <source>
        <dbReference type="ARBA" id="ARBA00023136"/>
    </source>
</evidence>
<feature type="transmembrane region" description="Helical" evidence="6">
    <location>
        <begin position="80"/>
        <end position="100"/>
    </location>
</feature>
<dbReference type="NCBIfam" id="NF008978">
    <property type="entry name" value="PRK12324.1-4"/>
    <property type="match status" value="1"/>
</dbReference>
<keyword evidence="2" id="KW-1003">Cell membrane</keyword>
<evidence type="ECO:0000256" key="3">
    <source>
        <dbReference type="ARBA" id="ARBA00022692"/>
    </source>
</evidence>
<feature type="transmembrane region" description="Helical" evidence="6">
    <location>
        <begin position="225"/>
        <end position="242"/>
    </location>
</feature>
<dbReference type="Gene3D" id="1.10.357.140">
    <property type="entry name" value="UbiA prenyltransferase"/>
    <property type="match status" value="1"/>
</dbReference>
<dbReference type="RefSeq" id="WP_185245014.1">
    <property type="nucleotide sequence ID" value="NZ_AP023213.1"/>
</dbReference>
<dbReference type="CDD" id="cd13963">
    <property type="entry name" value="PT_UbiA_2"/>
    <property type="match status" value="1"/>
</dbReference>
<dbReference type="InterPro" id="IPR000537">
    <property type="entry name" value="UbiA_prenyltransferase"/>
</dbReference>